<sequence length="126" mass="13879">MLKEYTCIMCPNGCNIAVEIKNEKILSIEGAACKRGYEYVNQELTNPQRNISSSILLENGILPLVSVRLSKPIPKDKIFQVMEIIKKTRLKAPVFIGQIAIENVLGLGSDVIITKNVMSSSASDNI</sequence>
<dbReference type="SUPFAM" id="SSF53706">
    <property type="entry name" value="Formate dehydrogenase/DMSO reductase, domains 1-3"/>
    <property type="match status" value="1"/>
</dbReference>
<proteinExistence type="predicted"/>
<gene>
    <name evidence="1" type="ORF">GM661_17785</name>
</gene>
<dbReference type="Proteomes" id="UP000665020">
    <property type="component" value="Chromosome"/>
</dbReference>
<dbReference type="InterPro" id="IPR036593">
    <property type="entry name" value="CPE0013-like_sf"/>
</dbReference>
<name>A0A8A7KPE3_9FIRM</name>
<dbReference type="CDD" id="cd00368">
    <property type="entry name" value="Molybdopterin-Binding"/>
    <property type="match status" value="1"/>
</dbReference>
<accession>A0A8A7KPE3</accession>
<dbReference type="EMBL" id="CP046640">
    <property type="protein sequence ID" value="QTL99672.1"/>
    <property type="molecule type" value="Genomic_DNA"/>
</dbReference>
<protein>
    <submittedName>
        <fullName evidence="1">DUF1667 domain-containing protein</fullName>
    </submittedName>
</protein>
<dbReference type="AlphaFoldDB" id="A0A8A7KPE3"/>
<organism evidence="1 2">
    <name type="scientific">Iocasia fonsfrigidae</name>
    <dbReference type="NCBI Taxonomy" id="2682810"/>
    <lineage>
        <taxon>Bacteria</taxon>
        <taxon>Bacillati</taxon>
        <taxon>Bacillota</taxon>
        <taxon>Clostridia</taxon>
        <taxon>Halanaerobiales</taxon>
        <taxon>Halanaerobiaceae</taxon>
        <taxon>Iocasia</taxon>
    </lineage>
</organism>
<dbReference type="Gene3D" id="3.10.530.10">
    <property type="entry name" value="CPE0013-like"/>
    <property type="match status" value="1"/>
</dbReference>
<dbReference type="PANTHER" id="PTHR39450:SF1">
    <property type="entry name" value="DUF1667 DOMAIN-CONTAINING PROTEIN"/>
    <property type="match status" value="1"/>
</dbReference>
<dbReference type="RefSeq" id="WP_230867999.1">
    <property type="nucleotide sequence ID" value="NZ_CP046640.1"/>
</dbReference>
<evidence type="ECO:0000313" key="1">
    <source>
        <dbReference type="EMBL" id="QTL99672.1"/>
    </source>
</evidence>
<reference evidence="1" key="1">
    <citation type="submission" date="2019-12" db="EMBL/GenBank/DDBJ databases">
        <authorList>
            <person name="zhang j."/>
            <person name="sun C.M."/>
        </authorList>
    </citation>
    <scope>NUCLEOTIDE SEQUENCE</scope>
    <source>
        <strain evidence="1">NS-1</strain>
    </source>
</reference>
<dbReference type="KEGG" id="ifn:GM661_17785"/>
<keyword evidence="2" id="KW-1185">Reference proteome</keyword>
<dbReference type="SUPFAM" id="SSF160148">
    <property type="entry name" value="CPE0013-like"/>
    <property type="match status" value="1"/>
</dbReference>
<dbReference type="InterPro" id="IPR012460">
    <property type="entry name" value="DUF1667"/>
</dbReference>
<dbReference type="PANTHER" id="PTHR39450">
    <property type="entry name" value="MOLYBDOPTERIN OXIDOREDUCTASE, 4FE-4S CLUSTER-BINDING SUBUNIT"/>
    <property type="match status" value="1"/>
</dbReference>
<evidence type="ECO:0000313" key="2">
    <source>
        <dbReference type="Proteomes" id="UP000665020"/>
    </source>
</evidence>
<dbReference type="Pfam" id="PF07892">
    <property type="entry name" value="DUF1667"/>
    <property type="match status" value="1"/>
</dbReference>